<reference evidence="1" key="1">
    <citation type="submission" date="2021-02" db="EMBL/GenBank/DDBJ databases">
        <authorList>
            <person name="Dougan E. K."/>
            <person name="Rhodes N."/>
            <person name="Thang M."/>
            <person name="Chan C."/>
        </authorList>
    </citation>
    <scope>NUCLEOTIDE SEQUENCE</scope>
</reference>
<gene>
    <name evidence="1" type="ORF">PGLA2088_LOCUS15595</name>
</gene>
<sequence>MVRASPIFGTIYKSLVHLIVDCNMGLHVERRTMNTKTNNNNNSHGKCESSNMNYVHALDLQICCQLRHSRECIVQQQQKQQQQQRQQQRQQLRTYWCPIDKKNFRIGS</sequence>
<comment type="caution">
    <text evidence="1">The sequence shown here is derived from an EMBL/GenBank/DDBJ whole genome shotgun (WGS) entry which is preliminary data.</text>
</comment>
<dbReference type="AlphaFoldDB" id="A0A813J3E1"/>
<proteinExistence type="predicted"/>
<organism evidence="1 2">
    <name type="scientific">Polarella glacialis</name>
    <name type="common">Dinoflagellate</name>
    <dbReference type="NCBI Taxonomy" id="89957"/>
    <lineage>
        <taxon>Eukaryota</taxon>
        <taxon>Sar</taxon>
        <taxon>Alveolata</taxon>
        <taxon>Dinophyceae</taxon>
        <taxon>Suessiales</taxon>
        <taxon>Suessiaceae</taxon>
        <taxon>Polarella</taxon>
    </lineage>
</organism>
<name>A0A813J3E1_POLGL</name>
<accession>A0A813J3E1</accession>
<dbReference type="EMBL" id="CAJNNW010019379">
    <property type="protein sequence ID" value="CAE8664461.1"/>
    <property type="molecule type" value="Genomic_DNA"/>
</dbReference>
<evidence type="ECO:0000313" key="2">
    <source>
        <dbReference type="Proteomes" id="UP000626109"/>
    </source>
</evidence>
<dbReference type="Proteomes" id="UP000626109">
    <property type="component" value="Unassembled WGS sequence"/>
</dbReference>
<evidence type="ECO:0000313" key="1">
    <source>
        <dbReference type="EMBL" id="CAE8664461.1"/>
    </source>
</evidence>
<protein>
    <submittedName>
        <fullName evidence="1">Uncharacterized protein</fullName>
    </submittedName>
</protein>